<dbReference type="EMBL" id="JABRWO010000012">
    <property type="protein sequence ID" value="MBA2117059.1"/>
    <property type="molecule type" value="Genomic_DNA"/>
</dbReference>
<dbReference type="Proteomes" id="UP000551616">
    <property type="component" value="Unassembled WGS sequence"/>
</dbReference>
<organism evidence="2 3">
    <name type="scientific">Bremerella alba</name>
    <dbReference type="NCBI Taxonomy" id="980252"/>
    <lineage>
        <taxon>Bacteria</taxon>
        <taxon>Pseudomonadati</taxon>
        <taxon>Planctomycetota</taxon>
        <taxon>Planctomycetia</taxon>
        <taxon>Pirellulales</taxon>
        <taxon>Pirellulaceae</taxon>
        <taxon>Bremerella</taxon>
    </lineage>
</organism>
<reference evidence="2 3" key="1">
    <citation type="submission" date="2020-05" db="EMBL/GenBank/DDBJ databases">
        <title>Bremerella alba sp. nov., a novel planctomycete isolated from the surface of the macroalga Fucus spiralis.</title>
        <authorList>
            <person name="Godinho O."/>
            <person name="Botelho R."/>
            <person name="Albuquerque L."/>
            <person name="Wiegand S."/>
            <person name="Da Costa M.S."/>
            <person name="Lobo-Da-Cunha A."/>
            <person name="Jogler C."/>
            <person name="Lage O.M."/>
        </authorList>
    </citation>
    <scope>NUCLEOTIDE SEQUENCE [LARGE SCALE GENOMIC DNA]</scope>
    <source>
        <strain evidence="2 3">FF15</strain>
    </source>
</reference>
<dbReference type="RefSeq" id="WP_207398436.1">
    <property type="nucleotide sequence ID" value="NZ_JABRWO010000012.1"/>
</dbReference>
<comment type="caution">
    <text evidence="2">The sequence shown here is derived from an EMBL/GenBank/DDBJ whole genome shotgun (WGS) entry which is preliminary data.</text>
</comment>
<dbReference type="InterPro" id="IPR029442">
    <property type="entry name" value="GyrI-like"/>
</dbReference>
<evidence type="ECO:0000313" key="3">
    <source>
        <dbReference type="Proteomes" id="UP000551616"/>
    </source>
</evidence>
<gene>
    <name evidence="2" type="ORF">HOV93_42530</name>
</gene>
<dbReference type="InterPro" id="IPR011256">
    <property type="entry name" value="Reg_factor_effector_dom_sf"/>
</dbReference>
<keyword evidence="3" id="KW-1185">Reference proteome</keyword>
<name>A0A7V8V8S4_9BACT</name>
<sequence length="196" mass="21172">MADPLPLTDHLAASDEPELVCTPAVRYVAVLGNGSPGSNEFYRKKALLADVARTFAPDGATPVIEIQYWYPEGSVPVGIADFYSVNPIPSLRYRIMTAVSDGITDDDIIAARSTAASSMDDPADHLEVFALPESTAVQVMHHGPFADEFGTLERLGGFADRAGVTRSGPHHEIHLDAFTRQTPQDALRTILRDPVT</sequence>
<protein>
    <recommendedName>
        <fullName evidence="1">GyrI-like small molecule binding domain-containing protein</fullName>
    </recommendedName>
</protein>
<proteinExistence type="predicted"/>
<dbReference type="Gene3D" id="3.20.80.10">
    <property type="entry name" value="Regulatory factor, effector binding domain"/>
    <property type="match status" value="1"/>
</dbReference>
<evidence type="ECO:0000259" key="1">
    <source>
        <dbReference type="Pfam" id="PF06445"/>
    </source>
</evidence>
<accession>A0A7V8V8S4</accession>
<dbReference type="Pfam" id="PF06445">
    <property type="entry name" value="GyrI-like"/>
    <property type="match status" value="1"/>
</dbReference>
<evidence type="ECO:0000313" key="2">
    <source>
        <dbReference type="EMBL" id="MBA2117059.1"/>
    </source>
</evidence>
<feature type="domain" description="GyrI-like small molecule binding" evidence="1">
    <location>
        <begin position="95"/>
        <end position="186"/>
    </location>
</feature>
<dbReference type="SUPFAM" id="SSF55136">
    <property type="entry name" value="Probable bacterial effector-binding domain"/>
    <property type="match status" value="1"/>
</dbReference>
<dbReference type="AlphaFoldDB" id="A0A7V8V8S4"/>